<dbReference type="AlphaFoldDB" id="A0A840PID1"/>
<comment type="caution">
    <text evidence="3">The sequence shown here is derived from an EMBL/GenBank/DDBJ whole genome shotgun (WGS) entry which is preliminary data.</text>
</comment>
<evidence type="ECO:0000259" key="2">
    <source>
        <dbReference type="Pfam" id="PF01345"/>
    </source>
</evidence>
<gene>
    <name evidence="3" type="ORF">HNP84_007415</name>
</gene>
<name>A0A840PID1_9ACTN</name>
<proteinExistence type="predicted"/>
<keyword evidence="1" id="KW-0732">Signal</keyword>
<protein>
    <submittedName>
        <fullName evidence="3">Putative repeat protein (TIGR01451 family)</fullName>
    </submittedName>
</protein>
<accession>A0A840PID1</accession>
<dbReference type="Proteomes" id="UP000578449">
    <property type="component" value="Unassembled WGS sequence"/>
</dbReference>
<dbReference type="InterPro" id="IPR001434">
    <property type="entry name" value="OmcB-like_DUF11"/>
</dbReference>
<feature type="chain" id="PRO_5033037103" evidence="1">
    <location>
        <begin position="32"/>
        <end position="192"/>
    </location>
</feature>
<organism evidence="3 4">
    <name type="scientific">Thermocatellispora tengchongensis</name>
    <dbReference type="NCBI Taxonomy" id="1073253"/>
    <lineage>
        <taxon>Bacteria</taxon>
        <taxon>Bacillati</taxon>
        <taxon>Actinomycetota</taxon>
        <taxon>Actinomycetes</taxon>
        <taxon>Streptosporangiales</taxon>
        <taxon>Streptosporangiaceae</taxon>
        <taxon>Thermocatellispora</taxon>
    </lineage>
</organism>
<feature type="domain" description="DUF11" evidence="2">
    <location>
        <begin position="61"/>
        <end position="144"/>
    </location>
</feature>
<keyword evidence="4" id="KW-1185">Reference proteome</keyword>
<evidence type="ECO:0000256" key="1">
    <source>
        <dbReference type="SAM" id="SignalP"/>
    </source>
</evidence>
<sequence>MSRSLKKVASLALVTPLAGAMLFAASAPASAAPVKVAAPAKAVTAVADDPYSVFKVSVKAPAKVKAGGKITYSISAKNTGPYVADAYYIGGKLPKGIVGTVYYNGPKGTQCAWDESGFWCWGDWALEVGETDALKIHVKLKKSTKGHARAQLGVIAYDVPTGAENLSKEELDRIGGIKGWLFAKNVKTKIVR</sequence>
<feature type="signal peptide" evidence="1">
    <location>
        <begin position="1"/>
        <end position="31"/>
    </location>
</feature>
<dbReference type="RefSeq" id="WP_185054557.1">
    <property type="nucleotide sequence ID" value="NZ_BAABIX010000035.1"/>
</dbReference>
<dbReference type="Pfam" id="PF01345">
    <property type="entry name" value="DUF11"/>
    <property type="match status" value="1"/>
</dbReference>
<evidence type="ECO:0000313" key="4">
    <source>
        <dbReference type="Proteomes" id="UP000578449"/>
    </source>
</evidence>
<evidence type="ECO:0000313" key="3">
    <source>
        <dbReference type="EMBL" id="MBB5137663.1"/>
    </source>
</evidence>
<dbReference type="EMBL" id="JACHGN010000019">
    <property type="protein sequence ID" value="MBB5137663.1"/>
    <property type="molecule type" value="Genomic_DNA"/>
</dbReference>
<reference evidence="3 4" key="1">
    <citation type="submission" date="2020-08" db="EMBL/GenBank/DDBJ databases">
        <title>Genomic Encyclopedia of Type Strains, Phase IV (KMG-IV): sequencing the most valuable type-strain genomes for metagenomic binning, comparative biology and taxonomic classification.</title>
        <authorList>
            <person name="Goeker M."/>
        </authorList>
    </citation>
    <scope>NUCLEOTIDE SEQUENCE [LARGE SCALE GENOMIC DNA]</scope>
    <source>
        <strain evidence="3 4">DSM 45615</strain>
    </source>
</reference>